<sequence>MEGIIVAYMLQRTTFKVSTGKSMF</sequence>
<protein>
    <submittedName>
        <fullName evidence="1">Uncharacterized protein</fullName>
    </submittedName>
</protein>
<evidence type="ECO:0000313" key="2">
    <source>
        <dbReference type="Proteomes" id="UP000243686"/>
    </source>
</evidence>
<proteinExistence type="predicted"/>
<dbReference type="AlphaFoldDB" id="A0A1S8X4H6"/>
<organism evidence="1 2">
    <name type="scientific">Opisthorchis viverrini</name>
    <name type="common">Southeast Asian liver fluke</name>
    <dbReference type="NCBI Taxonomy" id="6198"/>
    <lineage>
        <taxon>Eukaryota</taxon>
        <taxon>Metazoa</taxon>
        <taxon>Spiralia</taxon>
        <taxon>Lophotrochozoa</taxon>
        <taxon>Platyhelminthes</taxon>
        <taxon>Trematoda</taxon>
        <taxon>Digenea</taxon>
        <taxon>Opisthorchiida</taxon>
        <taxon>Opisthorchiata</taxon>
        <taxon>Opisthorchiidae</taxon>
        <taxon>Opisthorchis</taxon>
    </lineage>
</organism>
<evidence type="ECO:0000313" key="1">
    <source>
        <dbReference type="EMBL" id="OON21635.1"/>
    </source>
</evidence>
<dbReference type="EMBL" id="KV892050">
    <property type="protein sequence ID" value="OON21635.1"/>
    <property type="molecule type" value="Genomic_DNA"/>
</dbReference>
<accession>A0A1S8X4H6</accession>
<reference evidence="1 2" key="1">
    <citation type="submission" date="2015-03" db="EMBL/GenBank/DDBJ databases">
        <title>Draft genome of the nematode, Opisthorchis viverrini.</title>
        <authorList>
            <person name="Mitreva M."/>
        </authorList>
    </citation>
    <scope>NUCLEOTIDE SEQUENCE [LARGE SCALE GENOMIC DNA]</scope>
    <source>
        <strain evidence="1">Khon Kaen</strain>
    </source>
</reference>
<keyword evidence="2" id="KW-1185">Reference proteome</keyword>
<gene>
    <name evidence="1" type="ORF">X801_02464</name>
</gene>
<dbReference type="Proteomes" id="UP000243686">
    <property type="component" value="Unassembled WGS sequence"/>
</dbReference>
<name>A0A1S8X4H6_OPIVI</name>